<accession>F2UA10</accession>
<dbReference type="PANTHER" id="PTHR12661:SF5">
    <property type="entry name" value="SUPPRESSOR OF SWI4 1 HOMOLOG"/>
    <property type="match status" value="1"/>
</dbReference>
<feature type="compositionally biased region" description="Basic and acidic residues" evidence="1">
    <location>
        <begin position="301"/>
        <end position="329"/>
    </location>
</feature>
<dbReference type="GeneID" id="16074446"/>
<dbReference type="SMART" id="SM00879">
    <property type="entry name" value="Brix"/>
    <property type="match status" value="1"/>
</dbReference>
<feature type="region of interest" description="Disordered" evidence="1">
    <location>
        <begin position="301"/>
        <end position="532"/>
    </location>
</feature>
<feature type="region of interest" description="Disordered" evidence="1">
    <location>
        <begin position="1"/>
        <end position="23"/>
    </location>
</feature>
<dbReference type="InterPro" id="IPR045112">
    <property type="entry name" value="PPAN-like"/>
</dbReference>
<evidence type="ECO:0000313" key="5">
    <source>
        <dbReference type="Proteomes" id="UP000007799"/>
    </source>
</evidence>
<dbReference type="STRING" id="946362.F2UA10"/>
<reference evidence="4" key="1">
    <citation type="submission" date="2009-08" db="EMBL/GenBank/DDBJ databases">
        <title>Annotation of Salpingoeca rosetta.</title>
        <authorList>
            <consortium name="The Broad Institute Genome Sequencing Platform"/>
            <person name="Russ C."/>
            <person name="Cuomo C."/>
            <person name="Burger G."/>
            <person name="Gray M.W."/>
            <person name="Holland P.W.H."/>
            <person name="King N."/>
            <person name="Lang F.B.F."/>
            <person name="Roger A.J."/>
            <person name="Ruiz-Trillo I."/>
            <person name="Young S.K."/>
            <person name="Zeng Q."/>
            <person name="Gargeya S."/>
            <person name="Alvarado L."/>
            <person name="Berlin A."/>
            <person name="Chapman S.B."/>
            <person name="Chen Z."/>
            <person name="Freedman E."/>
            <person name="Gellesch M."/>
            <person name="Goldberg J."/>
            <person name="Griggs A."/>
            <person name="Gujja S."/>
            <person name="Heilman E."/>
            <person name="Heiman D."/>
            <person name="Howarth C."/>
            <person name="Mehta T."/>
            <person name="Neiman D."/>
            <person name="Pearson M."/>
            <person name="Roberts A."/>
            <person name="Saif S."/>
            <person name="Shea T."/>
            <person name="Shenoy N."/>
            <person name="Sisk P."/>
            <person name="Stolte C."/>
            <person name="Sykes S."/>
            <person name="White J."/>
            <person name="Yandava C."/>
            <person name="Haas B."/>
            <person name="Nusbaum C."/>
            <person name="Birren B."/>
        </authorList>
    </citation>
    <scope>NUCLEOTIDE SEQUENCE [LARGE SCALE GENOMIC DNA]</scope>
    <source>
        <strain evidence="4">ATCC 50818</strain>
    </source>
</reference>
<protein>
    <recommendedName>
        <fullName evidence="3">Brix domain-containing protein</fullName>
    </recommendedName>
</protein>
<dbReference type="PANTHER" id="PTHR12661">
    <property type="entry name" value="PETER PAN-RELATED"/>
    <property type="match status" value="1"/>
</dbReference>
<dbReference type="GO" id="GO:0006364">
    <property type="term" value="P:rRNA processing"/>
    <property type="evidence" value="ECO:0007669"/>
    <property type="project" value="InterPro"/>
</dbReference>
<sequence length="532" mass="59893">MGRRGKKKSKKGTVAPVNEEDEKAPKTLVINRTPLGINGHHLMLDVRRIMEPYTTSKLRAKRNNVLKDYVSVAGMLGITHFMLFSRTETGLNLRMARVPRGPTLTFRVMRYSLIKDVVTSQPKSKGVPVFFDKPPLLVLNNFNKPRKEIRLMAKLLQNMFPAIKVEKVALSALRRVALFYFNEETEEIELRHYEISVKPVGLSRGIKAVLRTKALDLSQYDDISSFVLEHADGYESDAEAAMGTSKVVLPQTVKGAGNKASQKSAIKLVEIGPRLNLKLIKIEEGLCEGKVLHHSIVHKTPAEEKEIERRRQKRMTEKARRRQQQERNVERKKKEREENRQRSIAGQRAKAIREGRIPADGAKKEEEEDVELWSEDDDNAYYKQEVGEEVPEGMNLNRSRPKKKHGSSSERGYLPKWRQKKEQQQHGKRGDGDSAKRRSDDPSRTTDINAAQTQRKQQQQQQQQQLAMKRAKSSSRGRKGSSNQARKSAAANAARAKAMTAAAGGGGGGKKGGSGGKKKPVPAFARKRSKRS</sequence>
<dbReference type="InParanoid" id="F2UA10"/>
<keyword evidence="2" id="KW-0472">Membrane</keyword>
<feature type="compositionally biased region" description="Basic residues" evidence="1">
    <location>
        <begin position="1"/>
        <end position="11"/>
    </location>
</feature>
<keyword evidence="2" id="KW-1133">Transmembrane helix</keyword>
<feature type="compositionally biased region" description="Basic and acidic residues" evidence="1">
    <location>
        <begin position="420"/>
        <end position="444"/>
    </location>
</feature>
<dbReference type="FunCoup" id="F2UA10">
    <property type="interactions" value="1279"/>
</dbReference>
<dbReference type="AlphaFoldDB" id="F2UA10"/>
<dbReference type="PROSITE" id="PS50833">
    <property type="entry name" value="BRIX"/>
    <property type="match status" value="1"/>
</dbReference>
<dbReference type="eggNOG" id="KOG2963">
    <property type="taxonomic scope" value="Eukaryota"/>
</dbReference>
<dbReference type="Pfam" id="PF04427">
    <property type="entry name" value="Brix"/>
    <property type="match status" value="1"/>
</dbReference>
<proteinExistence type="predicted"/>
<organism evidence="5">
    <name type="scientific">Salpingoeca rosetta (strain ATCC 50818 / BSB-021)</name>
    <dbReference type="NCBI Taxonomy" id="946362"/>
    <lineage>
        <taxon>Eukaryota</taxon>
        <taxon>Choanoflagellata</taxon>
        <taxon>Craspedida</taxon>
        <taxon>Salpingoecidae</taxon>
        <taxon>Salpingoeca</taxon>
    </lineage>
</organism>
<keyword evidence="5" id="KW-1185">Reference proteome</keyword>
<dbReference type="RefSeq" id="XP_004993867.1">
    <property type="nucleotide sequence ID" value="XM_004993810.1"/>
</dbReference>
<dbReference type="GO" id="GO:0000027">
    <property type="term" value="P:ribosomal large subunit assembly"/>
    <property type="evidence" value="ECO:0007669"/>
    <property type="project" value="TreeGrafter"/>
</dbReference>
<feature type="compositionally biased region" description="Low complexity" evidence="1">
    <location>
        <begin position="480"/>
        <end position="502"/>
    </location>
</feature>
<feature type="domain" description="Brix" evidence="3">
    <location>
        <begin position="25"/>
        <end position="288"/>
    </location>
</feature>
<dbReference type="GO" id="GO:0019843">
    <property type="term" value="F:rRNA binding"/>
    <property type="evidence" value="ECO:0007669"/>
    <property type="project" value="InterPro"/>
</dbReference>
<dbReference type="Proteomes" id="UP000007799">
    <property type="component" value="Unassembled WGS sequence"/>
</dbReference>
<dbReference type="InterPro" id="IPR007109">
    <property type="entry name" value="Brix"/>
</dbReference>
<feature type="compositionally biased region" description="Gly residues" evidence="1">
    <location>
        <begin position="503"/>
        <end position="515"/>
    </location>
</feature>
<feature type="transmembrane region" description="Helical" evidence="2">
    <location>
        <begin position="66"/>
        <end position="84"/>
    </location>
</feature>
<dbReference type="KEGG" id="sre:PTSG_05295"/>
<evidence type="ECO:0000256" key="2">
    <source>
        <dbReference type="SAM" id="Phobius"/>
    </source>
</evidence>
<feature type="compositionally biased region" description="Basic residues" evidence="1">
    <location>
        <begin position="469"/>
        <end position="479"/>
    </location>
</feature>
<evidence type="ECO:0000313" key="4">
    <source>
        <dbReference type="EMBL" id="EGD73585.1"/>
    </source>
</evidence>
<feature type="compositionally biased region" description="Acidic residues" evidence="1">
    <location>
        <begin position="366"/>
        <end position="379"/>
    </location>
</feature>
<name>F2UA10_SALR5</name>
<feature type="compositionally biased region" description="Low complexity" evidence="1">
    <location>
        <begin position="452"/>
        <end position="465"/>
    </location>
</feature>
<evidence type="ECO:0000259" key="3">
    <source>
        <dbReference type="PROSITE" id="PS50833"/>
    </source>
</evidence>
<dbReference type="EMBL" id="GL832966">
    <property type="protein sequence ID" value="EGD73585.1"/>
    <property type="molecule type" value="Genomic_DNA"/>
</dbReference>
<evidence type="ECO:0000256" key="1">
    <source>
        <dbReference type="SAM" id="MobiDB-lite"/>
    </source>
</evidence>
<keyword evidence="2" id="KW-0812">Transmembrane</keyword>
<feature type="compositionally biased region" description="Basic residues" evidence="1">
    <location>
        <begin position="516"/>
        <end position="532"/>
    </location>
</feature>
<dbReference type="GO" id="GO:0030687">
    <property type="term" value="C:preribosome, large subunit precursor"/>
    <property type="evidence" value="ECO:0007669"/>
    <property type="project" value="TreeGrafter"/>
</dbReference>
<gene>
    <name evidence="4" type="ORF">PTSG_05295</name>
</gene>
<feature type="compositionally biased region" description="Basic and acidic residues" evidence="1">
    <location>
        <begin position="351"/>
        <end position="365"/>
    </location>
</feature>
<dbReference type="OMA" id="PNVPHRV"/>
<dbReference type="OrthoDB" id="10261452at2759"/>